<dbReference type="AlphaFoldDB" id="A0A5J4ZW07"/>
<evidence type="ECO:0000313" key="1">
    <source>
        <dbReference type="EMBL" id="KAA8521297.1"/>
    </source>
</evidence>
<dbReference type="OrthoDB" id="20835at2759"/>
<dbReference type="InterPro" id="IPR013885">
    <property type="entry name" value="DUF1764_euk"/>
</dbReference>
<proteinExistence type="predicted"/>
<sequence>MKQDCQPQGFSVEALIYTFCKQRQPRSTYFKSLQCPKRVHLKHLKPRKRTVDGLAIYSEEELGVNKGDAGVWSLNQMVSFVLGR</sequence>
<reference evidence="1 2" key="1">
    <citation type="submission" date="2019-09" db="EMBL/GenBank/DDBJ databases">
        <title>A chromosome-level genome assembly of the Chinese tupelo Nyssa sinensis.</title>
        <authorList>
            <person name="Yang X."/>
            <person name="Kang M."/>
            <person name="Yang Y."/>
            <person name="Xiong H."/>
            <person name="Wang M."/>
            <person name="Zhang Z."/>
            <person name="Wang Z."/>
            <person name="Wu H."/>
            <person name="Ma T."/>
            <person name="Liu J."/>
            <person name="Xi Z."/>
        </authorList>
    </citation>
    <scope>NUCLEOTIDE SEQUENCE [LARGE SCALE GENOMIC DNA]</scope>
    <source>
        <strain evidence="1">J267</strain>
        <tissue evidence="1">Leaf</tissue>
    </source>
</reference>
<dbReference type="Proteomes" id="UP000325577">
    <property type="component" value="Linkage Group LG5"/>
</dbReference>
<dbReference type="Pfam" id="PF08576">
    <property type="entry name" value="DUF1764"/>
    <property type="match status" value="1"/>
</dbReference>
<dbReference type="EMBL" id="CM018048">
    <property type="protein sequence ID" value="KAA8521297.1"/>
    <property type="molecule type" value="Genomic_DNA"/>
</dbReference>
<name>A0A5J4ZW07_9ASTE</name>
<keyword evidence="2" id="KW-1185">Reference proteome</keyword>
<accession>A0A5J4ZW07</accession>
<gene>
    <name evidence="1" type="ORF">F0562_011957</name>
</gene>
<protein>
    <submittedName>
        <fullName evidence="1">Uncharacterized protein</fullName>
    </submittedName>
</protein>
<evidence type="ECO:0000313" key="2">
    <source>
        <dbReference type="Proteomes" id="UP000325577"/>
    </source>
</evidence>
<organism evidence="1 2">
    <name type="scientific">Nyssa sinensis</name>
    <dbReference type="NCBI Taxonomy" id="561372"/>
    <lineage>
        <taxon>Eukaryota</taxon>
        <taxon>Viridiplantae</taxon>
        <taxon>Streptophyta</taxon>
        <taxon>Embryophyta</taxon>
        <taxon>Tracheophyta</taxon>
        <taxon>Spermatophyta</taxon>
        <taxon>Magnoliopsida</taxon>
        <taxon>eudicotyledons</taxon>
        <taxon>Gunneridae</taxon>
        <taxon>Pentapetalae</taxon>
        <taxon>asterids</taxon>
        <taxon>Cornales</taxon>
        <taxon>Nyssaceae</taxon>
        <taxon>Nyssa</taxon>
    </lineage>
</organism>